<keyword evidence="4" id="KW-1185">Reference proteome</keyword>
<feature type="region of interest" description="Disordered" evidence="1">
    <location>
        <begin position="519"/>
        <end position="567"/>
    </location>
</feature>
<dbReference type="AlphaFoldDB" id="J3NTP7"/>
<feature type="region of interest" description="Disordered" evidence="1">
    <location>
        <begin position="36"/>
        <end position="66"/>
    </location>
</feature>
<dbReference type="Proteomes" id="UP000006039">
    <property type="component" value="Unassembled WGS sequence"/>
</dbReference>
<reference evidence="4" key="1">
    <citation type="submission" date="2010-07" db="EMBL/GenBank/DDBJ databases">
        <title>The genome sequence of Gaeumannomyces graminis var. tritici strain R3-111a-1.</title>
        <authorList>
            <consortium name="The Broad Institute Genome Sequencing Platform"/>
            <person name="Ma L.-J."/>
            <person name="Dead R."/>
            <person name="Young S."/>
            <person name="Zeng Q."/>
            <person name="Koehrsen M."/>
            <person name="Alvarado L."/>
            <person name="Berlin A."/>
            <person name="Chapman S.B."/>
            <person name="Chen Z."/>
            <person name="Freedman E."/>
            <person name="Gellesch M."/>
            <person name="Goldberg J."/>
            <person name="Griggs A."/>
            <person name="Gujja S."/>
            <person name="Heilman E.R."/>
            <person name="Heiman D."/>
            <person name="Hepburn T."/>
            <person name="Howarth C."/>
            <person name="Jen D."/>
            <person name="Larson L."/>
            <person name="Mehta T."/>
            <person name="Neiman D."/>
            <person name="Pearson M."/>
            <person name="Roberts A."/>
            <person name="Saif S."/>
            <person name="Shea T."/>
            <person name="Shenoy N."/>
            <person name="Sisk P."/>
            <person name="Stolte C."/>
            <person name="Sykes S."/>
            <person name="Walk T."/>
            <person name="White J."/>
            <person name="Yandava C."/>
            <person name="Haas B."/>
            <person name="Nusbaum C."/>
            <person name="Birren B."/>
        </authorList>
    </citation>
    <scope>NUCLEOTIDE SEQUENCE [LARGE SCALE GENOMIC DNA]</scope>
    <source>
        <strain evidence="4">R3-111a-1</strain>
    </source>
</reference>
<dbReference type="GeneID" id="20345105"/>
<name>J3NTP7_GAET3</name>
<reference evidence="2" key="2">
    <citation type="submission" date="2010-07" db="EMBL/GenBank/DDBJ databases">
        <authorList>
            <consortium name="The Broad Institute Genome Sequencing Platform"/>
            <consortium name="Broad Institute Genome Sequencing Center for Infectious Disease"/>
            <person name="Ma L.-J."/>
            <person name="Dead R."/>
            <person name="Young S."/>
            <person name="Zeng Q."/>
            <person name="Koehrsen M."/>
            <person name="Alvarado L."/>
            <person name="Berlin A."/>
            <person name="Chapman S.B."/>
            <person name="Chen Z."/>
            <person name="Freedman E."/>
            <person name="Gellesch M."/>
            <person name="Goldberg J."/>
            <person name="Griggs A."/>
            <person name="Gujja S."/>
            <person name="Heilman E.R."/>
            <person name="Heiman D."/>
            <person name="Hepburn T."/>
            <person name="Howarth C."/>
            <person name="Jen D."/>
            <person name="Larson L."/>
            <person name="Mehta T."/>
            <person name="Neiman D."/>
            <person name="Pearson M."/>
            <person name="Roberts A."/>
            <person name="Saif S."/>
            <person name="Shea T."/>
            <person name="Shenoy N."/>
            <person name="Sisk P."/>
            <person name="Stolte C."/>
            <person name="Sykes S."/>
            <person name="Walk T."/>
            <person name="White J."/>
            <person name="Yandava C."/>
            <person name="Haas B."/>
            <person name="Nusbaum C."/>
            <person name="Birren B."/>
        </authorList>
    </citation>
    <scope>NUCLEOTIDE SEQUENCE</scope>
    <source>
        <strain evidence="2">R3-111a-1</strain>
    </source>
</reference>
<feature type="compositionally biased region" description="Basic and acidic residues" evidence="1">
    <location>
        <begin position="537"/>
        <end position="553"/>
    </location>
</feature>
<feature type="region of interest" description="Disordered" evidence="1">
    <location>
        <begin position="347"/>
        <end position="384"/>
    </location>
</feature>
<dbReference type="eggNOG" id="ENOG502RF5J">
    <property type="taxonomic scope" value="Eukaryota"/>
</dbReference>
<evidence type="ECO:0000256" key="1">
    <source>
        <dbReference type="SAM" id="MobiDB-lite"/>
    </source>
</evidence>
<feature type="compositionally biased region" description="Acidic residues" evidence="1">
    <location>
        <begin position="554"/>
        <end position="567"/>
    </location>
</feature>
<dbReference type="HOGENOM" id="CLU_514895_0_0_1"/>
<dbReference type="VEuPathDB" id="FungiDB:GGTG_04647"/>
<evidence type="ECO:0000313" key="2">
    <source>
        <dbReference type="EMBL" id="EJT79562.1"/>
    </source>
</evidence>
<dbReference type="EnsemblFungi" id="EJT79562">
    <property type="protein sequence ID" value="EJT79562"/>
    <property type="gene ID" value="GGTG_04647"/>
</dbReference>
<gene>
    <name evidence="3" type="primary">20345105</name>
    <name evidence="2" type="ORF">GGTG_04647</name>
</gene>
<reference evidence="3" key="4">
    <citation type="journal article" date="2015" name="G3 (Bethesda)">
        <title>Genome sequences of three phytopathogenic species of the Magnaporthaceae family of fungi.</title>
        <authorList>
            <person name="Okagaki L.H."/>
            <person name="Nunes C.C."/>
            <person name="Sailsbery J."/>
            <person name="Clay B."/>
            <person name="Brown D."/>
            <person name="John T."/>
            <person name="Oh Y."/>
            <person name="Young N."/>
            <person name="Fitzgerald M."/>
            <person name="Haas B.J."/>
            <person name="Zeng Q."/>
            <person name="Young S."/>
            <person name="Adiconis X."/>
            <person name="Fan L."/>
            <person name="Levin J.Z."/>
            <person name="Mitchell T.K."/>
            <person name="Okubara P.A."/>
            <person name="Farman M.L."/>
            <person name="Kohn L.M."/>
            <person name="Birren B."/>
            <person name="Ma L.-J."/>
            <person name="Dean R.A."/>
        </authorList>
    </citation>
    <scope>NUCLEOTIDE SEQUENCE</scope>
    <source>
        <strain evidence="3">R3-111a-1</strain>
    </source>
</reference>
<feature type="compositionally biased region" description="Low complexity" evidence="1">
    <location>
        <begin position="525"/>
        <end position="534"/>
    </location>
</feature>
<dbReference type="RefSeq" id="XP_009220707.1">
    <property type="nucleotide sequence ID" value="XM_009222443.1"/>
</dbReference>
<evidence type="ECO:0000313" key="3">
    <source>
        <dbReference type="EnsemblFungi" id="EJT79562"/>
    </source>
</evidence>
<accession>J3NTP7</accession>
<protein>
    <submittedName>
        <fullName evidence="2 3">Uncharacterized protein</fullName>
    </submittedName>
</protein>
<dbReference type="OrthoDB" id="5218215at2759"/>
<proteinExistence type="predicted"/>
<evidence type="ECO:0000313" key="4">
    <source>
        <dbReference type="Proteomes" id="UP000006039"/>
    </source>
</evidence>
<sequence>MAPPHDRSLRRRAPAGFGQIRRAYMVMPRAVNADSKASIVPRPQPPEPAWLPSTAAMSSRPSRALRPETEVCQIATGKISPNPNWARAGKRIHREVYPGYARWFARRGGTEEDEKHLLLFQVVAILFFDRECAGEFPEISRPYSPLQVTQLFFPPENDLIMFGGTTTTTTTAAAAAATAEPFSSKPRADIDTPLPDLPSMCDLRLILEYLLCIDYKLPQRPTLTSVNPASLESFARMSKRLYDFVWRCEECRPRDGDDEPSLRRCSSARSSLRYPSAAQVRAADAAAQLVRGAALLLGLNYTDLALMCFHFYRLSWAALPPHADLPGTAAADLCAHGFGDGTLGDAAAAGDMPPLEGEGWNRGDYNSPPKPDAGAGDADDDKTRSPLVFGRGGGAWGWGFDTYRGFRQSLPHPLIYGRWQGSLPVGVRDRVLRKASVDANDVIPAVVFDRRRACDLTAAARDLAATHGITTLSLVRAHPQPPEPEALISMGLGEAVTAITDSVFGAAISAIGKLGGGGGGGGGQQAAAAAAAGGVSRDWEVLEEDLPHGRDDDHEADDDVPDGWEMI</sequence>
<organism evidence="2">
    <name type="scientific">Gaeumannomyces tritici (strain R3-111a-1)</name>
    <name type="common">Wheat and barley take-all root rot fungus</name>
    <name type="synonym">Gaeumannomyces graminis var. tritici</name>
    <dbReference type="NCBI Taxonomy" id="644352"/>
    <lineage>
        <taxon>Eukaryota</taxon>
        <taxon>Fungi</taxon>
        <taxon>Dikarya</taxon>
        <taxon>Ascomycota</taxon>
        <taxon>Pezizomycotina</taxon>
        <taxon>Sordariomycetes</taxon>
        <taxon>Sordariomycetidae</taxon>
        <taxon>Magnaporthales</taxon>
        <taxon>Magnaporthaceae</taxon>
        <taxon>Gaeumannomyces</taxon>
    </lineage>
</organism>
<reference evidence="2" key="3">
    <citation type="submission" date="2010-09" db="EMBL/GenBank/DDBJ databases">
        <title>Annotation of Gaeumannomyces graminis var. tritici R3-111a-1.</title>
        <authorList>
            <consortium name="The Broad Institute Genome Sequencing Platform"/>
            <person name="Ma L.-J."/>
            <person name="Dead R."/>
            <person name="Young S.K."/>
            <person name="Zeng Q."/>
            <person name="Gargeya S."/>
            <person name="Fitzgerald M."/>
            <person name="Haas B."/>
            <person name="Abouelleil A."/>
            <person name="Alvarado L."/>
            <person name="Arachchi H.M."/>
            <person name="Berlin A."/>
            <person name="Brown A."/>
            <person name="Chapman S.B."/>
            <person name="Chen Z."/>
            <person name="Dunbar C."/>
            <person name="Freedman E."/>
            <person name="Gearin G."/>
            <person name="Gellesch M."/>
            <person name="Goldberg J."/>
            <person name="Griggs A."/>
            <person name="Gujja S."/>
            <person name="Heiman D."/>
            <person name="Howarth C."/>
            <person name="Larson L."/>
            <person name="Lui A."/>
            <person name="MacDonald P.J.P."/>
            <person name="Mehta T."/>
            <person name="Montmayeur A."/>
            <person name="Murphy C."/>
            <person name="Neiman D."/>
            <person name="Pearson M."/>
            <person name="Priest M."/>
            <person name="Roberts A."/>
            <person name="Saif S."/>
            <person name="Shea T."/>
            <person name="Shenoy N."/>
            <person name="Sisk P."/>
            <person name="Stolte C."/>
            <person name="Sykes S."/>
            <person name="Yandava C."/>
            <person name="Wortman J."/>
            <person name="Nusbaum C."/>
            <person name="Birren B."/>
        </authorList>
    </citation>
    <scope>NUCLEOTIDE SEQUENCE</scope>
    <source>
        <strain evidence="2">R3-111a-1</strain>
    </source>
</reference>
<reference evidence="3" key="5">
    <citation type="submission" date="2018-04" db="UniProtKB">
        <authorList>
            <consortium name="EnsemblFungi"/>
        </authorList>
    </citation>
    <scope>IDENTIFICATION</scope>
    <source>
        <strain evidence="3">R3-111a-1</strain>
    </source>
</reference>
<dbReference type="EMBL" id="GL385396">
    <property type="protein sequence ID" value="EJT79562.1"/>
    <property type="molecule type" value="Genomic_DNA"/>
</dbReference>